<dbReference type="eggNOG" id="COG2963">
    <property type="taxonomic scope" value="Bacteria"/>
</dbReference>
<dbReference type="AlphaFoldDB" id="A3V3Z5"/>
<dbReference type="Proteomes" id="UP000004507">
    <property type="component" value="Unassembled WGS sequence"/>
</dbReference>
<dbReference type="STRING" id="314232.SKA53_02361"/>
<dbReference type="Gene3D" id="1.10.10.10">
    <property type="entry name" value="Winged helix-like DNA-binding domain superfamily/Winged helix DNA-binding domain"/>
    <property type="match status" value="1"/>
</dbReference>
<organism evidence="1 2">
    <name type="scientific">Yoonia vestfoldensis SKA53</name>
    <dbReference type="NCBI Taxonomy" id="314232"/>
    <lineage>
        <taxon>Bacteria</taxon>
        <taxon>Pseudomonadati</taxon>
        <taxon>Pseudomonadota</taxon>
        <taxon>Alphaproteobacteria</taxon>
        <taxon>Rhodobacterales</taxon>
        <taxon>Paracoccaceae</taxon>
        <taxon>Yoonia</taxon>
    </lineage>
</organism>
<reference evidence="1 2" key="1">
    <citation type="submission" date="2006-01" db="EMBL/GenBank/DDBJ databases">
        <authorList>
            <person name="Hagstrom A."/>
            <person name="Ferriera S."/>
            <person name="Johnson J."/>
            <person name="Kravitz S."/>
            <person name="Halpern A."/>
            <person name="Remington K."/>
            <person name="Beeson K."/>
            <person name="Tran B."/>
            <person name="Rogers Y.-H."/>
            <person name="Friedman R."/>
            <person name="Venter J.C."/>
        </authorList>
    </citation>
    <scope>NUCLEOTIDE SEQUENCE [LARGE SCALE GENOMIC DNA]</scope>
    <source>
        <strain evidence="1 2">SKA53</strain>
    </source>
</reference>
<keyword evidence="2" id="KW-1185">Reference proteome</keyword>
<evidence type="ECO:0000313" key="2">
    <source>
        <dbReference type="Proteomes" id="UP000004507"/>
    </source>
</evidence>
<comment type="caution">
    <text evidence="1">The sequence shown here is derived from an EMBL/GenBank/DDBJ whole genome shotgun (WGS) entry which is preliminary data.</text>
</comment>
<accession>A3V3Z5</accession>
<name>A3V3Z5_9RHOB</name>
<sequence>MSKTTDTFAPEVRERAVRVVFDNEGQHRSRWQAIMSIVAKIGCAPQTLNDWVNNRRLLGPIGNIPPVKAKANF</sequence>
<dbReference type="InterPro" id="IPR036388">
    <property type="entry name" value="WH-like_DNA-bd_sf"/>
</dbReference>
<protein>
    <submittedName>
        <fullName evidence="1">Transposase</fullName>
    </submittedName>
</protein>
<proteinExistence type="predicted"/>
<evidence type="ECO:0000313" key="1">
    <source>
        <dbReference type="EMBL" id="EAQ07202.1"/>
    </source>
</evidence>
<dbReference type="EMBL" id="AAMS01000003">
    <property type="protein sequence ID" value="EAQ07202.1"/>
    <property type="molecule type" value="Genomic_DNA"/>
</dbReference>
<gene>
    <name evidence="1" type="ORF">SKA53_02361</name>
</gene>
<dbReference type="HOGENOM" id="CLU_027402_33_6_5"/>